<dbReference type="GO" id="GO:0006508">
    <property type="term" value="P:proteolysis"/>
    <property type="evidence" value="ECO:0007669"/>
    <property type="project" value="UniProtKB-KW"/>
</dbReference>
<dbReference type="PROSITE" id="PS51892">
    <property type="entry name" value="SUBTILASE"/>
    <property type="match status" value="1"/>
</dbReference>
<gene>
    <name evidence="12" type="ORF">IAD19_02435</name>
</gene>
<protein>
    <submittedName>
        <fullName evidence="12">S8 family serine peptidase</fullName>
    </submittedName>
</protein>
<dbReference type="PRINTS" id="PR00723">
    <property type="entry name" value="SUBTILISIN"/>
</dbReference>
<comment type="subcellular location">
    <subcellularLocation>
        <location evidence="1">Secreted</location>
    </subcellularLocation>
</comment>
<dbReference type="CDD" id="cd00198">
    <property type="entry name" value="vWFA"/>
    <property type="match status" value="1"/>
</dbReference>
<dbReference type="Gene3D" id="3.40.50.410">
    <property type="entry name" value="von Willebrand factor, type A domain"/>
    <property type="match status" value="1"/>
</dbReference>
<sequence length="1007" mass="109847">MKKAFKIIGIVLATLVVLFALFLAAWVFIIFPNVVATTDNSIAEAEPGLEELAGESERIDMNTSNGMVYVNNEVVVFVRTNASQERVDEFFASYDAEIDDTMADIRVYKMIFPEAMTYEELESLVQEIQSDSVVEQAYLNTVSQFEEDAAEGETTEKDDFDYKDPVYPNDTWNNNSWNLDAPSGENWGMEAINAPGAWGYLDQLETVRVGLIDNMPNTGHEDLTFANTSCLFIDEDTGKTNVNAYTLSAQDHGTHVAGIMNARWDNGTGVSGVMGGKGELYYSAVYYDNGGSISSRYATAYSYLLALKTLIDQDVQVINISQNTSRLIGFAASHGNQNAIDYLTQQAQLTQRGLSRIIAARQAAGESDFVIVVAAGNSNSTYYYRDENATYGYREEMSWWEQIKYIFGWRGEIGDSLALYNNFLNLMDQEEVLDRVIVVGAIGIDGDNTTSSQTRYSYAYYSNVGDRVDVAAPGGTEVQSVYSCTAGGYGGLNGTSMAAPHVSGVAGLIFAANSSLTGPQVKEILLASTTGRFYYTGGYCGLVNAKTAVETALKTQDTSVNRVLGTGADGLDVCFVVDTTGSMGDDIDNAKENMTDILDNLAEKTSNYQVALIDYRDFSDRSGDSDDYPYEVQLQFTNNQQDILDAINDLGLGSGGDTEETVYSALMAAVGLDWRSDSKKVIILLGDAPPLDPEPNTDYTYEDVLLALFNADINIDYENSDERVADALDYSLINVYSIGTSASDDAEDFFQQISEETDGSYVGVDDASQVADAIMDSIEQIEVTALVDAQADFGDALGSQSVDLYRGEDYLFTFETDPQGQFTLDSMPEGEYRWVSHDLNGSGTLQIQSEQQRALVQTTQSYWWFTPIVRSWQQQGWLIGILLVVYLAVCILLPLSIRRGRSKRLQKKLAKQQAAAEAPVQTAPSYTPPPAPMQAPPPTSSAPVQAPPPTPSAPASVQAPPPSPAANQAPVSAPAPTPSPQFCPYCGKRCQEGDRFCEFCGADLTEE</sequence>
<comment type="similarity">
    <text evidence="2 8">Belongs to the peptidase S8 family.</text>
</comment>
<feature type="active site" description="Charge relay system" evidence="8">
    <location>
        <position position="496"/>
    </location>
</feature>
<evidence type="ECO:0000313" key="12">
    <source>
        <dbReference type="EMBL" id="HIU41391.1"/>
    </source>
</evidence>
<dbReference type="InterPro" id="IPR050131">
    <property type="entry name" value="Peptidase_S8_subtilisin-like"/>
</dbReference>
<comment type="caution">
    <text evidence="12">The sequence shown here is derived from an EMBL/GenBank/DDBJ whole genome shotgun (WGS) entry which is preliminary data.</text>
</comment>
<dbReference type="PROSITE" id="PS50234">
    <property type="entry name" value="VWFA"/>
    <property type="match status" value="1"/>
</dbReference>
<keyword evidence="5" id="KW-0732">Signal</keyword>
<keyword evidence="7 8" id="KW-0720">Serine protease</keyword>
<keyword evidence="3" id="KW-0964">Secreted</keyword>
<dbReference type="PANTHER" id="PTHR43806">
    <property type="entry name" value="PEPTIDASE S8"/>
    <property type="match status" value="1"/>
</dbReference>
<evidence type="ECO:0000256" key="4">
    <source>
        <dbReference type="ARBA" id="ARBA00022670"/>
    </source>
</evidence>
<evidence type="ECO:0000313" key="13">
    <source>
        <dbReference type="Proteomes" id="UP000824082"/>
    </source>
</evidence>
<evidence type="ECO:0000256" key="1">
    <source>
        <dbReference type="ARBA" id="ARBA00004613"/>
    </source>
</evidence>
<dbReference type="SMART" id="SM00327">
    <property type="entry name" value="VWA"/>
    <property type="match status" value="1"/>
</dbReference>
<keyword evidence="10" id="KW-1133">Transmembrane helix</keyword>
<dbReference type="SUPFAM" id="SSF53300">
    <property type="entry name" value="vWA-like"/>
    <property type="match status" value="1"/>
</dbReference>
<keyword evidence="6 8" id="KW-0378">Hydrolase</keyword>
<evidence type="ECO:0000256" key="7">
    <source>
        <dbReference type="ARBA" id="ARBA00022825"/>
    </source>
</evidence>
<name>A0A9D1IRH6_9FIRM</name>
<dbReference type="PANTHER" id="PTHR43806:SF11">
    <property type="entry name" value="CEREVISIN-RELATED"/>
    <property type="match status" value="1"/>
</dbReference>
<dbReference type="InterPro" id="IPR036852">
    <property type="entry name" value="Peptidase_S8/S53_dom_sf"/>
</dbReference>
<evidence type="ECO:0000256" key="6">
    <source>
        <dbReference type="ARBA" id="ARBA00022801"/>
    </source>
</evidence>
<proteinExistence type="inferred from homology"/>
<keyword evidence="10" id="KW-0812">Transmembrane</keyword>
<evidence type="ECO:0000256" key="10">
    <source>
        <dbReference type="SAM" id="Phobius"/>
    </source>
</evidence>
<feature type="active site" description="Charge relay system" evidence="8">
    <location>
        <position position="213"/>
    </location>
</feature>
<dbReference type="PROSITE" id="PS00138">
    <property type="entry name" value="SUBTILASE_SER"/>
    <property type="match status" value="1"/>
</dbReference>
<dbReference type="SUPFAM" id="SSF52743">
    <property type="entry name" value="Subtilisin-like"/>
    <property type="match status" value="1"/>
</dbReference>
<evidence type="ECO:0000259" key="11">
    <source>
        <dbReference type="PROSITE" id="PS50234"/>
    </source>
</evidence>
<dbReference type="InterPro" id="IPR056861">
    <property type="entry name" value="HMCN1-like_VWA"/>
</dbReference>
<feature type="active site" description="Charge relay system" evidence="8">
    <location>
        <position position="252"/>
    </location>
</feature>
<feature type="region of interest" description="Disordered" evidence="9">
    <location>
        <begin position="908"/>
        <end position="977"/>
    </location>
</feature>
<evidence type="ECO:0000256" key="8">
    <source>
        <dbReference type="PROSITE-ProRule" id="PRU01240"/>
    </source>
</evidence>
<reference evidence="12" key="1">
    <citation type="submission" date="2020-10" db="EMBL/GenBank/DDBJ databases">
        <authorList>
            <person name="Gilroy R."/>
        </authorList>
    </citation>
    <scope>NUCLEOTIDE SEQUENCE</scope>
    <source>
        <strain evidence="12">4509</strain>
    </source>
</reference>
<feature type="transmembrane region" description="Helical" evidence="10">
    <location>
        <begin position="7"/>
        <end position="31"/>
    </location>
</feature>
<dbReference type="InterPro" id="IPR002035">
    <property type="entry name" value="VWF_A"/>
</dbReference>
<keyword evidence="4 8" id="KW-0645">Protease</keyword>
<feature type="domain" description="VWFA" evidence="11">
    <location>
        <begin position="572"/>
        <end position="778"/>
    </location>
</feature>
<evidence type="ECO:0000256" key="3">
    <source>
        <dbReference type="ARBA" id="ARBA00022525"/>
    </source>
</evidence>
<dbReference type="GO" id="GO:0004252">
    <property type="term" value="F:serine-type endopeptidase activity"/>
    <property type="evidence" value="ECO:0007669"/>
    <property type="project" value="UniProtKB-UniRule"/>
</dbReference>
<dbReference type="Pfam" id="PF00082">
    <property type="entry name" value="Peptidase_S8"/>
    <property type="match status" value="1"/>
</dbReference>
<dbReference type="Gene3D" id="3.40.50.200">
    <property type="entry name" value="Peptidase S8/S53 domain"/>
    <property type="match status" value="1"/>
</dbReference>
<feature type="transmembrane region" description="Helical" evidence="10">
    <location>
        <begin position="877"/>
        <end position="897"/>
    </location>
</feature>
<evidence type="ECO:0000256" key="5">
    <source>
        <dbReference type="ARBA" id="ARBA00022729"/>
    </source>
</evidence>
<evidence type="ECO:0000256" key="9">
    <source>
        <dbReference type="SAM" id="MobiDB-lite"/>
    </source>
</evidence>
<dbReference type="AlphaFoldDB" id="A0A9D1IRH6"/>
<dbReference type="Pfam" id="PF25106">
    <property type="entry name" value="VWA_4"/>
    <property type="match status" value="1"/>
</dbReference>
<dbReference type="InterPro" id="IPR015500">
    <property type="entry name" value="Peptidase_S8_subtilisin-rel"/>
</dbReference>
<dbReference type="InterPro" id="IPR036465">
    <property type="entry name" value="vWFA_dom_sf"/>
</dbReference>
<dbReference type="InterPro" id="IPR000209">
    <property type="entry name" value="Peptidase_S8/S53_dom"/>
</dbReference>
<dbReference type="InterPro" id="IPR023828">
    <property type="entry name" value="Peptidase_S8_Ser-AS"/>
</dbReference>
<reference evidence="12" key="2">
    <citation type="journal article" date="2021" name="PeerJ">
        <title>Extensive microbial diversity within the chicken gut microbiome revealed by metagenomics and culture.</title>
        <authorList>
            <person name="Gilroy R."/>
            <person name="Ravi A."/>
            <person name="Getino M."/>
            <person name="Pursley I."/>
            <person name="Horton D.L."/>
            <person name="Alikhan N.F."/>
            <person name="Baker D."/>
            <person name="Gharbi K."/>
            <person name="Hall N."/>
            <person name="Watson M."/>
            <person name="Adriaenssens E.M."/>
            <person name="Foster-Nyarko E."/>
            <person name="Jarju S."/>
            <person name="Secka A."/>
            <person name="Antonio M."/>
            <person name="Oren A."/>
            <person name="Chaudhuri R.R."/>
            <person name="La Ragione R."/>
            <person name="Hildebrand F."/>
            <person name="Pallen M.J."/>
        </authorList>
    </citation>
    <scope>NUCLEOTIDE SEQUENCE</scope>
    <source>
        <strain evidence="12">4509</strain>
    </source>
</reference>
<feature type="compositionally biased region" description="Pro residues" evidence="9">
    <location>
        <begin position="926"/>
        <end position="952"/>
    </location>
</feature>
<accession>A0A9D1IRH6</accession>
<evidence type="ECO:0000256" key="2">
    <source>
        <dbReference type="ARBA" id="ARBA00011073"/>
    </source>
</evidence>
<dbReference type="Proteomes" id="UP000824082">
    <property type="component" value="Unassembled WGS sequence"/>
</dbReference>
<dbReference type="EMBL" id="DVMX01000043">
    <property type="protein sequence ID" value="HIU41391.1"/>
    <property type="molecule type" value="Genomic_DNA"/>
</dbReference>
<organism evidence="12 13">
    <name type="scientific">Candidatus Egerieicola faecale</name>
    <dbReference type="NCBI Taxonomy" id="2840774"/>
    <lineage>
        <taxon>Bacteria</taxon>
        <taxon>Bacillati</taxon>
        <taxon>Bacillota</taxon>
        <taxon>Clostridia</taxon>
        <taxon>Eubacteriales</taxon>
        <taxon>Oscillospiraceae</taxon>
        <taxon>Oscillospiraceae incertae sedis</taxon>
        <taxon>Candidatus Egerieicola</taxon>
    </lineage>
</organism>
<keyword evidence="10" id="KW-0472">Membrane</keyword>